<feature type="domain" description="ABC transmembrane type-1" evidence="13">
    <location>
        <begin position="71"/>
        <end position="284"/>
    </location>
</feature>
<evidence type="ECO:0000256" key="8">
    <source>
        <dbReference type="ARBA" id="ARBA00022989"/>
    </source>
</evidence>
<evidence type="ECO:0000256" key="6">
    <source>
        <dbReference type="ARBA" id="ARBA00022519"/>
    </source>
</evidence>
<gene>
    <name evidence="14" type="primary">ugpA</name>
    <name evidence="14" type="ORF">LJ725_13660</name>
</gene>
<dbReference type="PROSITE" id="PS50928">
    <property type="entry name" value="ABC_TM1"/>
    <property type="match status" value="1"/>
</dbReference>
<dbReference type="InterPro" id="IPR035906">
    <property type="entry name" value="MetI-like_sf"/>
</dbReference>
<feature type="transmembrane region" description="Helical" evidence="12">
    <location>
        <begin position="268"/>
        <end position="288"/>
    </location>
</feature>
<evidence type="ECO:0000313" key="14">
    <source>
        <dbReference type="EMBL" id="MCC8430022.1"/>
    </source>
</evidence>
<evidence type="ECO:0000313" key="15">
    <source>
        <dbReference type="Proteomes" id="UP001198862"/>
    </source>
</evidence>
<evidence type="ECO:0000256" key="9">
    <source>
        <dbReference type="ARBA" id="ARBA00023136"/>
    </source>
</evidence>
<feature type="transmembrane region" description="Helical" evidence="12">
    <location>
        <begin position="157"/>
        <end position="181"/>
    </location>
</feature>
<comment type="subunit">
    <text evidence="3">The complex is composed of two ATP-binding proteins (UgpC), two transmembrane proteins (UgpA and UgpE) and a solute-binding protein (UgpB).</text>
</comment>
<evidence type="ECO:0000256" key="2">
    <source>
        <dbReference type="ARBA" id="ARBA00009306"/>
    </source>
</evidence>
<dbReference type="SUPFAM" id="SSF161098">
    <property type="entry name" value="MetI-like"/>
    <property type="match status" value="1"/>
</dbReference>
<proteinExistence type="inferred from homology"/>
<keyword evidence="5" id="KW-1003">Cell membrane</keyword>
<dbReference type="CDD" id="cd06261">
    <property type="entry name" value="TM_PBP2"/>
    <property type="match status" value="1"/>
</dbReference>
<dbReference type="PANTHER" id="PTHR43227">
    <property type="entry name" value="BLL4140 PROTEIN"/>
    <property type="match status" value="1"/>
</dbReference>
<comment type="caution">
    <text evidence="14">The sequence shown here is derived from an EMBL/GenBank/DDBJ whole genome shotgun (WGS) entry which is preliminary data.</text>
</comment>
<dbReference type="Pfam" id="PF00528">
    <property type="entry name" value="BPD_transp_1"/>
    <property type="match status" value="1"/>
</dbReference>
<feature type="transmembrane region" description="Helical" evidence="12">
    <location>
        <begin position="108"/>
        <end position="137"/>
    </location>
</feature>
<keyword evidence="7 12" id="KW-0812">Transmembrane</keyword>
<dbReference type="NCBIfam" id="NF007852">
    <property type="entry name" value="PRK10561.1"/>
    <property type="match status" value="1"/>
</dbReference>
<evidence type="ECO:0000256" key="5">
    <source>
        <dbReference type="ARBA" id="ARBA00022475"/>
    </source>
</evidence>
<evidence type="ECO:0000256" key="11">
    <source>
        <dbReference type="ARBA" id="ARBA00040780"/>
    </source>
</evidence>
<accession>A0ABS8KVC6</accession>
<organism evidence="14 15">
    <name type="scientific">Reyranella aquatilis</name>
    <dbReference type="NCBI Taxonomy" id="2035356"/>
    <lineage>
        <taxon>Bacteria</taxon>
        <taxon>Pseudomonadati</taxon>
        <taxon>Pseudomonadota</taxon>
        <taxon>Alphaproteobacteria</taxon>
        <taxon>Hyphomicrobiales</taxon>
        <taxon>Reyranellaceae</taxon>
        <taxon>Reyranella</taxon>
    </lineage>
</organism>
<dbReference type="InterPro" id="IPR050809">
    <property type="entry name" value="UgpAE/MalFG_permease"/>
</dbReference>
<evidence type="ECO:0000256" key="7">
    <source>
        <dbReference type="ARBA" id="ARBA00022692"/>
    </source>
</evidence>
<sequence>MKRVNFQRHKPLAFLLLAPQMLVLAIFVFWPAAQALYQAFTVSDPFGQRSTFVWFDNFRDVLTSPEYFNSIYRTAIFSSGTTASAVLAGLAFAVLVDRVVRGKSVYRLLVIWPYAVAPVLAGVLWLFLFHPIYGAIALMLKQGFGVAWNPLLDGNDAMLLVIVAAAWKQVSYNFVFFLAALQAIPRSLIEAAAIDGAGPVRRFVSIVFPLISPTTFFLLVINVVYAFFDTFGIIHALTQGGPGGATDILVYKVYADGFLGLDLGLSSAQSVILMILVIGLTAVQFRFLERRVKYAQ</sequence>
<evidence type="ECO:0000256" key="3">
    <source>
        <dbReference type="ARBA" id="ARBA00011557"/>
    </source>
</evidence>
<keyword evidence="4 12" id="KW-0813">Transport</keyword>
<feature type="transmembrane region" description="Helical" evidence="12">
    <location>
        <begin position="71"/>
        <end position="96"/>
    </location>
</feature>
<protein>
    <recommendedName>
        <fullName evidence="11">sn-glycerol-3-phosphate transport system permease protein UgpA</fullName>
    </recommendedName>
</protein>
<keyword evidence="9 12" id="KW-0472">Membrane</keyword>
<keyword evidence="15" id="KW-1185">Reference proteome</keyword>
<comment type="subcellular location">
    <subcellularLocation>
        <location evidence="1">Cell inner membrane</location>
        <topology evidence="1">Multi-pass membrane protein</topology>
    </subcellularLocation>
    <subcellularLocation>
        <location evidence="12">Cell membrane</location>
        <topology evidence="12">Multi-pass membrane protein</topology>
    </subcellularLocation>
</comment>
<dbReference type="RefSeq" id="WP_230551346.1">
    <property type="nucleotide sequence ID" value="NZ_JAJISD010000005.1"/>
</dbReference>
<dbReference type="InterPro" id="IPR000515">
    <property type="entry name" value="MetI-like"/>
</dbReference>
<dbReference type="Proteomes" id="UP001198862">
    <property type="component" value="Unassembled WGS sequence"/>
</dbReference>
<evidence type="ECO:0000256" key="4">
    <source>
        <dbReference type="ARBA" id="ARBA00022448"/>
    </source>
</evidence>
<evidence type="ECO:0000256" key="12">
    <source>
        <dbReference type="RuleBase" id="RU363032"/>
    </source>
</evidence>
<name>A0ABS8KVC6_9HYPH</name>
<dbReference type="Gene3D" id="1.10.3720.10">
    <property type="entry name" value="MetI-like"/>
    <property type="match status" value="1"/>
</dbReference>
<evidence type="ECO:0000256" key="10">
    <source>
        <dbReference type="ARBA" id="ARBA00037054"/>
    </source>
</evidence>
<keyword evidence="8 12" id="KW-1133">Transmembrane helix</keyword>
<reference evidence="14 15" key="1">
    <citation type="submission" date="2021-11" db="EMBL/GenBank/DDBJ databases">
        <authorList>
            <person name="Lee D.-H."/>
            <person name="Kim S.-B."/>
        </authorList>
    </citation>
    <scope>NUCLEOTIDE SEQUENCE [LARGE SCALE GENOMIC DNA]</scope>
    <source>
        <strain evidence="14 15">KCTC 52223</strain>
    </source>
</reference>
<evidence type="ECO:0000259" key="13">
    <source>
        <dbReference type="PROSITE" id="PS50928"/>
    </source>
</evidence>
<keyword evidence="6" id="KW-0997">Cell inner membrane</keyword>
<comment type="similarity">
    <text evidence="2 12">Belongs to the binding-protein-dependent transport system permease family.</text>
</comment>
<dbReference type="EMBL" id="JAJISD010000005">
    <property type="protein sequence ID" value="MCC8430022.1"/>
    <property type="molecule type" value="Genomic_DNA"/>
</dbReference>
<evidence type="ECO:0000256" key="1">
    <source>
        <dbReference type="ARBA" id="ARBA00004429"/>
    </source>
</evidence>
<feature type="transmembrane region" description="Helical" evidence="12">
    <location>
        <begin position="202"/>
        <end position="228"/>
    </location>
</feature>
<dbReference type="PANTHER" id="PTHR43227:SF9">
    <property type="entry name" value="SN-GLYCEROL-3-PHOSPHATE TRANSPORT SYSTEM PERMEASE PROTEIN UGPA"/>
    <property type="match status" value="1"/>
</dbReference>
<comment type="function">
    <text evidence="10">Part of the ABC transporter complex UgpBAEC involved in sn-glycerol-3-phosphate (G3P) import. Probably responsible for the translocation of the substrate across the membrane.</text>
</comment>